<dbReference type="HOGENOM" id="CLU_3181581_0_0_9"/>
<organism evidence="2 3">
    <name type="scientific">Carnobacterium maltaromaticum LMA28</name>
    <dbReference type="NCBI Taxonomy" id="1234679"/>
    <lineage>
        <taxon>Bacteria</taxon>
        <taxon>Bacillati</taxon>
        <taxon>Bacillota</taxon>
        <taxon>Bacilli</taxon>
        <taxon>Lactobacillales</taxon>
        <taxon>Carnobacteriaceae</taxon>
        <taxon>Carnobacterium</taxon>
    </lineage>
</organism>
<dbReference type="KEGG" id="cml:BN424_3322"/>
<protein>
    <submittedName>
        <fullName evidence="2">Uncharacterized protein</fullName>
    </submittedName>
</protein>
<dbReference type="AlphaFoldDB" id="K8ELG1"/>
<dbReference type="KEGG" id="cml:BN424_2650"/>
<dbReference type="EMBL" id="HE999757">
    <property type="protein sequence ID" value="CCO12089.2"/>
    <property type="molecule type" value="Genomic_DNA"/>
</dbReference>
<evidence type="ECO:0000313" key="1">
    <source>
        <dbReference type="EMBL" id="CCO12089.2"/>
    </source>
</evidence>
<evidence type="ECO:0000313" key="3">
    <source>
        <dbReference type="Proteomes" id="UP000000212"/>
    </source>
</evidence>
<sequence length="46" mass="5184">MNILTPQQLQNILAYLSLEYGNLTIDEIAKQAKTDGLGWSYKKGEI</sequence>
<proteinExistence type="predicted"/>
<name>K8ELG1_CARML</name>
<keyword evidence="3" id="KW-1185">Reference proteome</keyword>
<gene>
    <name evidence="1" type="ORF">BN424_2650</name>
    <name evidence="2" type="ORF">BN424_3322</name>
</gene>
<dbReference type="RefSeq" id="WP_015077143.1">
    <property type="nucleotide sequence ID" value="NC_019425.2"/>
</dbReference>
<dbReference type="STRING" id="1234679.BN424_2650"/>
<dbReference type="Proteomes" id="UP000000212">
    <property type="component" value="Chromosome"/>
</dbReference>
<evidence type="ECO:0000313" key="2">
    <source>
        <dbReference type="EMBL" id="CCO12743.2"/>
    </source>
</evidence>
<accession>K8ELG1</accession>
<accession>K8E5V4</accession>
<dbReference type="EMBL" id="HE999757">
    <property type="protein sequence ID" value="CCO12743.2"/>
    <property type="molecule type" value="Genomic_DNA"/>
</dbReference>
<reference evidence="2 3" key="1">
    <citation type="journal article" date="2013" name="Genome Announc.">
        <title>Complete Chromosome Sequence of Carnobacterium maltaromaticum LMA 28.</title>
        <authorList>
            <person name="Cailliez-Grimal C."/>
            <person name="Chaillou S."/>
            <person name="Anba-Mondoloni J."/>
            <person name="Loux V."/>
            <person name="Afzal M.I."/>
            <person name="Rahman A."/>
            <person name="Kergourlay G."/>
            <person name="Champomier-Verges M.C."/>
            <person name="Zagorec M."/>
            <person name="Dalgaard P."/>
            <person name="Leisner J.J."/>
            <person name="Prevost H."/>
            <person name="Revol-Junelles A.M."/>
            <person name="Borges F."/>
        </authorList>
    </citation>
    <scope>NUCLEOTIDE SEQUENCE</scope>
    <source>
        <strain evidence="2 3">LMA28</strain>
    </source>
</reference>